<proteinExistence type="inferred from homology"/>
<dbReference type="RefSeq" id="WP_153652232.1">
    <property type="nucleotide sequence ID" value="NZ_CP045737.1"/>
</dbReference>
<evidence type="ECO:0000256" key="5">
    <source>
        <dbReference type="ARBA" id="ARBA00023163"/>
    </source>
</evidence>
<dbReference type="GO" id="GO:0006352">
    <property type="term" value="P:DNA-templated transcription initiation"/>
    <property type="evidence" value="ECO:0007669"/>
    <property type="project" value="InterPro"/>
</dbReference>
<evidence type="ECO:0000259" key="6">
    <source>
        <dbReference type="Pfam" id="PF04542"/>
    </source>
</evidence>
<sequence>MDRFVRELLSLPSLDAEQERALAVRAGEGDRDARADLITAGLRLVALRACLLGLTGEDMRDAVQAGAVGLIRAVDRFDPDRGARLATYAWHWIGAEMSVARPRDVPLGEVDPPYAEPDVLGDSLLDGLSDDAVAVLSLRFGIGPGGGSPMPRIAVAQRLGVSVTRIRTIEGEAMRQLREGLAKVVDRAPLQREADPP</sequence>
<dbReference type="InterPro" id="IPR050813">
    <property type="entry name" value="Sigma-70_Factor"/>
</dbReference>
<keyword evidence="3" id="KW-0731">Sigma factor</keyword>
<dbReference type="Gene3D" id="1.10.10.10">
    <property type="entry name" value="Winged helix-like DNA-binding domain superfamily/Winged helix DNA-binding domain"/>
    <property type="match status" value="1"/>
</dbReference>
<dbReference type="InterPro" id="IPR013324">
    <property type="entry name" value="RNA_pol_sigma_r3/r4-like"/>
</dbReference>
<dbReference type="InterPro" id="IPR007630">
    <property type="entry name" value="RNA_pol_sigma70_r4"/>
</dbReference>
<gene>
    <name evidence="8" type="ORF">GEV26_06080</name>
</gene>
<feature type="domain" description="RNA polymerase sigma-70 region 4" evidence="7">
    <location>
        <begin position="124"/>
        <end position="179"/>
    </location>
</feature>
<evidence type="ECO:0000256" key="3">
    <source>
        <dbReference type="ARBA" id="ARBA00023082"/>
    </source>
</evidence>
<keyword evidence="5" id="KW-0804">Transcription</keyword>
<evidence type="ECO:0000256" key="1">
    <source>
        <dbReference type="ARBA" id="ARBA00007788"/>
    </source>
</evidence>
<keyword evidence="4" id="KW-0238">DNA-binding</keyword>
<keyword evidence="9" id="KW-1185">Reference proteome</keyword>
<dbReference type="SUPFAM" id="SSF88659">
    <property type="entry name" value="Sigma3 and sigma4 domains of RNA polymerase sigma factors"/>
    <property type="match status" value="1"/>
</dbReference>
<comment type="similarity">
    <text evidence="1">Belongs to the sigma-70 factor family.</text>
</comment>
<accession>A0A5Q2MGZ0</accession>
<dbReference type="EMBL" id="CP045737">
    <property type="protein sequence ID" value="QGG40963.1"/>
    <property type="molecule type" value="Genomic_DNA"/>
</dbReference>
<dbReference type="Proteomes" id="UP000392064">
    <property type="component" value="Chromosome"/>
</dbReference>
<dbReference type="SUPFAM" id="SSF88946">
    <property type="entry name" value="Sigma2 domain of RNA polymerase sigma factors"/>
    <property type="match status" value="1"/>
</dbReference>
<dbReference type="KEGG" id="aef:GEV26_06080"/>
<evidence type="ECO:0008006" key="10">
    <source>
        <dbReference type="Google" id="ProtNLM"/>
    </source>
</evidence>
<organism evidence="8 9">
    <name type="scientific">Aeromicrobium yanjiei</name>
    <dbReference type="NCBI Taxonomy" id="2662028"/>
    <lineage>
        <taxon>Bacteria</taxon>
        <taxon>Bacillati</taxon>
        <taxon>Actinomycetota</taxon>
        <taxon>Actinomycetes</taxon>
        <taxon>Propionibacteriales</taxon>
        <taxon>Nocardioidaceae</taxon>
        <taxon>Aeromicrobium</taxon>
    </lineage>
</organism>
<dbReference type="InterPro" id="IPR007627">
    <property type="entry name" value="RNA_pol_sigma70_r2"/>
</dbReference>
<evidence type="ECO:0000256" key="2">
    <source>
        <dbReference type="ARBA" id="ARBA00023015"/>
    </source>
</evidence>
<name>A0A5Q2MGZ0_9ACTN</name>
<dbReference type="Pfam" id="PF04545">
    <property type="entry name" value="Sigma70_r4"/>
    <property type="match status" value="1"/>
</dbReference>
<dbReference type="GO" id="GO:0003677">
    <property type="term" value="F:DNA binding"/>
    <property type="evidence" value="ECO:0007669"/>
    <property type="project" value="UniProtKB-KW"/>
</dbReference>
<dbReference type="InterPro" id="IPR013325">
    <property type="entry name" value="RNA_pol_sigma_r2"/>
</dbReference>
<feature type="domain" description="RNA polymerase sigma-70 region 2" evidence="6">
    <location>
        <begin position="54"/>
        <end position="95"/>
    </location>
</feature>
<evidence type="ECO:0000313" key="9">
    <source>
        <dbReference type="Proteomes" id="UP000392064"/>
    </source>
</evidence>
<keyword evidence="2" id="KW-0805">Transcription regulation</keyword>
<dbReference type="InterPro" id="IPR036388">
    <property type="entry name" value="WH-like_DNA-bd_sf"/>
</dbReference>
<evidence type="ECO:0000313" key="8">
    <source>
        <dbReference type="EMBL" id="QGG40963.1"/>
    </source>
</evidence>
<evidence type="ECO:0000256" key="4">
    <source>
        <dbReference type="ARBA" id="ARBA00023125"/>
    </source>
</evidence>
<dbReference type="PANTHER" id="PTHR30376">
    <property type="entry name" value="SIGMA FACTOR RPOH HEAT SHOCK RELATED"/>
    <property type="match status" value="1"/>
</dbReference>
<evidence type="ECO:0000259" key="7">
    <source>
        <dbReference type="Pfam" id="PF04545"/>
    </source>
</evidence>
<dbReference type="AlphaFoldDB" id="A0A5Q2MGZ0"/>
<dbReference type="PANTHER" id="PTHR30376:SF3">
    <property type="entry name" value="RNA POLYMERASE SIGMA FACTOR RPOH"/>
    <property type="match status" value="1"/>
</dbReference>
<dbReference type="Pfam" id="PF04542">
    <property type="entry name" value="Sigma70_r2"/>
    <property type="match status" value="1"/>
</dbReference>
<reference evidence="8 9" key="1">
    <citation type="submission" date="2019-11" db="EMBL/GenBank/DDBJ databases">
        <authorList>
            <person name="Li J."/>
        </authorList>
    </citation>
    <scope>NUCLEOTIDE SEQUENCE [LARGE SCALE GENOMIC DNA]</scope>
    <source>
        <strain evidence="8 9">MF47</strain>
    </source>
</reference>
<protein>
    <recommendedName>
        <fullName evidence="10">Sigma-70 family RNA polymerase sigma factor</fullName>
    </recommendedName>
</protein>
<dbReference type="GO" id="GO:0016987">
    <property type="term" value="F:sigma factor activity"/>
    <property type="evidence" value="ECO:0007669"/>
    <property type="project" value="UniProtKB-KW"/>
</dbReference>
<dbReference type="Gene3D" id="1.20.120.1810">
    <property type="match status" value="1"/>
</dbReference>